<dbReference type="RefSeq" id="WP_039083866.1">
    <property type="nucleotide sequence ID" value="NZ_JPXS01000024.1"/>
</dbReference>
<dbReference type="InterPro" id="IPR006450">
    <property type="entry name" value="Phage_HK97_gp6-like"/>
</dbReference>
<dbReference type="Proteomes" id="UP000030526">
    <property type="component" value="Unassembled WGS sequence"/>
</dbReference>
<dbReference type="CDD" id="cd08054">
    <property type="entry name" value="gp6"/>
    <property type="match status" value="1"/>
</dbReference>
<evidence type="ECO:0000313" key="1">
    <source>
        <dbReference type="EMBL" id="KGQ32247.1"/>
    </source>
</evidence>
<dbReference type="Pfam" id="PF05135">
    <property type="entry name" value="Phage_connect_1"/>
    <property type="match status" value="1"/>
</dbReference>
<evidence type="ECO:0008006" key="3">
    <source>
        <dbReference type="Google" id="ProtNLM"/>
    </source>
</evidence>
<sequence length="109" mass="12412">MDANNYITLNEVKAHLNIHEDFYLDDALLYGYINASLEVAQRHIGKRFSLSEEDSDETTLIFNPAIKVGCLLYIGHLYANRESVSDLNLSIVPMTISALWDVYREPGVY</sequence>
<name>A0A0A2XMR1_9PAST</name>
<comment type="caution">
    <text evidence="1">The sequence shown here is derived from an EMBL/GenBank/DDBJ whole genome shotgun (WGS) entry which is preliminary data.</text>
</comment>
<dbReference type="EMBL" id="JPXS01000024">
    <property type="protein sequence ID" value="KGQ32247.1"/>
    <property type="molecule type" value="Genomic_DNA"/>
</dbReference>
<accession>A0A0A2XMR1</accession>
<dbReference type="Gene3D" id="1.10.3230.30">
    <property type="entry name" value="Phage gp6-like head-tail connector protein"/>
    <property type="match status" value="1"/>
</dbReference>
<proteinExistence type="predicted"/>
<protein>
    <recommendedName>
        <fullName evidence="3">Phage gp6-like head-tail connector protein</fullName>
    </recommendedName>
</protein>
<dbReference type="AlphaFoldDB" id="A0A0A2XMR1"/>
<dbReference type="NCBIfam" id="TIGR01560">
    <property type="entry name" value="put_DNA_pack"/>
    <property type="match status" value="1"/>
</dbReference>
<dbReference type="InterPro" id="IPR021146">
    <property type="entry name" value="Phage_gp6-like_head-tail"/>
</dbReference>
<organism evidence="1 2">
    <name type="scientific">Gallibacterium anatis</name>
    <dbReference type="NCBI Taxonomy" id="750"/>
    <lineage>
        <taxon>Bacteria</taxon>
        <taxon>Pseudomonadati</taxon>
        <taxon>Pseudomonadota</taxon>
        <taxon>Gammaproteobacteria</taxon>
        <taxon>Pasteurellales</taxon>
        <taxon>Pasteurellaceae</taxon>
        <taxon>Gallibacterium</taxon>
    </lineage>
</organism>
<evidence type="ECO:0000313" key="2">
    <source>
        <dbReference type="Proteomes" id="UP000030526"/>
    </source>
</evidence>
<reference evidence="1 2" key="1">
    <citation type="submission" date="2014-08" db="EMBL/GenBank/DDBJ databases">
        <title>Chaperone-usher fimbriae in a diverse selection of Gallibacterium genomes.</title>
        <authorList>
            <person name="Kudirkiene E."/>
            <person name="Bager R.J."/>
            <person name="Johnson T.J."/>
            <person name="Bojesen A.M."/>
        </authorList>
    </citation>
    <scope>NUCLEOTIDE SEQUENCE [LARGE SCALE GENOMIC DNA]</scope>
    <source>
        <strain evidence="1 2">20558/3kl.</strain>
    </source>
</reference>
<gene>
    <name evidence="1" type="ORF">JP32_04910</name>
</gene>